<evidence type="ECO:0000256" key="1">
    <source>
        <dbReference type="ARBA" id="ARBA00004370"/>
    </source>
</evidence>
<evidence type="ECO:0000256" key="2">
    <source>
        <dbReference type="ARBA" id="ARBA00023136"/>
    </source>
</evidence>
<dbReference type="GO" id="GO:0034066">
    <property type="term" value="C:Ric1-Rgp1 guanyl-nucleotide exchange factor complex"/>
    <property type="evidence" value="ECO:0007669"/>
    <property type="project" value="InterPro"/>
</dbReference>
<feature type="region of interest" description="Disordered" evidence="4">
    <location>
        <begin position="62"/>
        <end position="85"/>
    </location>
</feature>
<feature type="region of interest" description="Disordered" evidence="4">
    <location>
        <begin position="110"/>
        <end position="147"/>
    </location>
</feature>
<reference evidence="6 7" key="1">
    <citation type="submission" date="2014-10" db="EMBL/GenBank/DDBJ databases">
        <title>Draft genome of the hookworm Ancylostoma caninum.</title>
        <authorList>
            <person name="Mitreva M."/>
        </authorList>
    </citation>
    <scope>NUCLEOTIDE SEQUENCE [LARGE SCALE GENOMIC DNA]</scope>
    <source>
        <strain evidence="6 7">Baltimore</strain>
    </source>
</reference>
<evidence type="ECO:0000313" key="6">
    <source>
        <dbReference type="EMBL" id="RCN39587.1"/>
    </source>
</evidence>
<organism evidence="6 7">
    <name type="scientific">Ancylostoma caninum</name>
    <name type="common">Dog hookworm</name>
    <dbReference type="NCBI Taxonomy" id="29170"/>
    <lineage>
        <taxon>Eukaryota</taxon>
        <taxon>Metazoa</taxon>
        <taxon>Ecdysozoa</taxon>
        <taxon>Nematoda</taxon>
        <taxon>Chromadorea</taxon>
        <taxon>Rhabditida</taxon>
        <taxon>Rhabditina</taxon>
        <taxon>Rhabditomorpha</taxon>
        <taxon>Strongyloidea</taxon>
        <taxon>Ancylostomatidae</taxon>
        <taxon>Ancylostomatinae</taxon>
        <taxon>Ancylostoma</taxon>
    </lineage>
</organism>
<keyword evidence="2" id="KW-0472">Membrane</keyword>
<dbReference type="AlphaFoldDB" id="A0A368GA13"/>
<dbReference type="STRING" id="29170.A0A368GA13"/>
<dbReference type="GO" id="GO:0005829">
    <property type="term" value="C:cytosol"/>
    <property type="evidence" value="ECO:0007669"/>
    <property type="project" value="TreeGrafter"/>
</dbReference>
<evidence type="ECO:0000313" key="7">
    <source>
        <dbReference type="Proteomes" id="UP000252519"/>
    </source>
</evidence>
<name>A0A368GA13_ANCCA</name>
<dbReference type="PANTHER" id="PTHR22746">
    <property type="entry name" value="RAB6A-GEF COMPLEX PARTNER PROTEIN 1"/>
    <property type="match status" value="1"/>
</dbReference>
<proteinExistence type="predicted"/>
<gene>
    <name evidence="6" type="ORF">ANCCAN_14485</name>
</gene>
<dbReference type="GO" id="GO:0006886">
    <property type="term" value="P:intracellular protein transport"/>
    <property type="evidence" value="ECO:0007669"/>
    <property type="project" value="InterPro"/>
</dbReference>
<comment type="subcellular location">
    <subcellularLocation>
        <location evidence="1">Membrane</location>
    </subcellularLocation>
</comment>
<protein>
    <recommendedName>
        <fullName evidence="3">Protein RIC1 homolog</fullName>
    </recommendedName>
</protein>
<dbReference type="GO" id="GO:0000139">
    <property type="term" value="C:Golgi membrane"/>
    <property type="evidence" value="ECO:0007669"/>
    <property type="project" value="TreeGrafter"/>
</dbReference>
<comment type="caution">
    <text evidence="6">The sequence shown here is derived from an EMBL/GenBank/DDBJ whole genome shotgun (WGS) entry which is preliminary data.</text>
</comment>
<evidence type="ECO:0000256" key="3">
    <source>
        <dbReference type="ARBA" id="ARBA00029879"/>
    </source>
</evidence>
<dbReference type="OrthoDB" id="5851642at2759"/>
<dbReference type="PANTHER" id="PTHR22746:SF10">
    <property type="entry name" value="GUANINE NUCLEOTIDE EXCHANGE FACTOR SUBUNIT RIC1"/>
    <property type="match status" value="1"/>
</dbReference>
<keyword evidence="7" id="KW-1185">Reference proteome</keyword>
<dbReference type="EMBL" id="JOJR01000330">
    <property type="protein sequence ID" value="RCN39587.1"/>
    <property type="molecule type" value="Genomic_DNA"/>
</dbReference>
<dbReference type="Proteomes" id="UP000252519">
    <property type="component" value="Unassembled WGS sequence"/>
</dbReference>
<dbReference type="InterPro" id="IPR040096">
    <property type="entry name" value="Ric1"/>
</dbReference>
<feature type="compositionally biased region" description="Basic and acidic residues" evidence="4">
    <location>
        <begin position="114"/>
        <end position="126"/>
    </location>
</feature>
<accession>A0A368GA13</accession>
<dbReference type="GO" id="GO:0042147">
    <property type="term" value="P:retrograde transport, endosome to Golgi"/>
    <property type="evidence" value="ECO:0007669"/>
    <property type="project" value="TreeGrafter"/>
</dbReference>
<evidence type="ECO:0000259" key="5">
    <source>
        <dbReference type="Pfam" id="PF07064"/>
    </source>
</evidence>
<dbReference type="Pfam" id="PF07064">
    <property type="entry name" value="RIC1"/>
    <property type="match status" value="1"/>
</dbReference>
<feature type="domain" description="RIC1 C-terminal alpha solenoid region" evidence="5">
    <location>
        <begin position="4"/>
        <end position="68"/>
    </location>
</feature>
<dbReference type="InterPro" id="IPR009771">
    <property type="entry name" value="RIC1_C"/>
</dbReference>
<feature type="region of interest" description="Disordered" evidence="4">
    <location>
        <begin position="454"/>
        <end position="532"/>
    </location>
</feature>
<feature type="region of interest" description="Disordered" evidence="4">
    <location>
        <begin position="265"/>
        <end position="289"/>
    </location>
</feature>
<sequence length="532" mass="58048">MMVFWVCLRDGQLHTAASYLIVLQSIESAQTSQEQALRLLREALSAGEWSIAKDMVRFTRAIGSEDMDSPARTPPPSRTSSRRHAASINSVAEADDLVFARFQAAGRISKVRHSHADSRETIRKDSTGSSGKKTAARVASNDMAPPSPTQINPIAEKMNTILDSHATHLLDEYCVRDLGFFLSALDLDIPRVLSPAKRKPVQDFPLALTRLHSQFSWPYPVASKKVVDQLEKKFGSMRCSRSTMSLNGAPLNDMAKASRQIFPKATADSQEKNDGRMSSSSPSGDSATIEDARLVPIRENGNHFEAPCSTLGSPCSSMTHFLDSPDSRIISADDWQGVTLLVGENSSRGSEDSLAQMLQLMSWFSSASCIDWVFLLCVVSRDVVRLRGEINVESVKKAGVEAYQRTMSGCGELVEWAAQNCLGYVSILHVFAAHLEIIAEAVGVPRKRFTKHASSQDGAHLNNRGPAFKLASPPPGNSLRTARAIAGSPKLRETFGPPGRRGRERSRSVDRGTDYLVGPNSTDADNDSCVLM</sequence>
<evidence type="ECO:0000256" key="4">
    <source>
        <dbReference type="SAM" id="MobiDB-lite"/>
    </source>
</evidence>